<sequence>MLDFCNIKEAVQAFFLETPRPAVKLKPARMLRITQYLRFLEIRDSYTCTWRSWMISNTHKLPTKITLQKVYPGLLPLKSGKFSDLRKPYRVLKPSSIIFYNSLGDPVSDTADVESEVELDMSDTSSGGED</sequence>
<protein>
    <submittedName>
        <fullName evidence="1">Uncharacterized protein</fullName>
    </submittedName>
</protein>
<gene>
    <name evidence="1" type="ORF">PR048_010967</name>
</gene>
<reference evidence="1 2" key="1">
    <citation type="submission" date="2023-02" db="EMBL/GenBank/DDBJ databases">
        <title>LHISI_Scaffold_Assembly.</title>
        <authorList>
            <person name="Stuart O.P."/>
            <person name="Cleave R."/>
            <person name="Magrath M.J.L."/>
            <person name="Mikheyev A.S."/>
        </authorList>
    </citation>
    <scope>NUCLEOTIDE SEQUENCE [LARGE SCALE GENOMIC DNA]</scope>
    <source>
        <strain evidence="1">Daus_M_001</strain>
        <tissue evidence="1">Leg muscle</tissue>
    </source>
</reference>
<evidence type="ECO:0000313" key="2">
    <source>
        <dbReference type="Proteomes" id="UP001159363"/>
    </source>
</evidence>
<dbReference type="EMBL" id="JARBHB010000004">
    <property type="protein sequence ID" value="KAJ8884771.1"/>
    <property type="molecule type" value="Genomic_DNA"/>
</dbReference>
<accession>A0ABQ9HKB7</accession>
<keyword evidence="2" id="KW-1185">Reference proteome</keyword>
<dbReference type="Proteomes" id="UP001159363">
    <property type="component" value="Chromosome X"/>
</dbReference>
<proteinExistence type="predicted"/>
<organism evidence="1 2">
    <name type="scientific">Dryococelus australis</name>
    <dbReference type="NCBI Taxonomy" id="614101"/>
    <lineage>
        <taxon>Eukaryota</taxon>
        <taxon>Metazoa</taxon>
        <taxon>Ecdysozoa</taxon>
        <taxon>Arthropoda</taxon>
        <taxon>Hexapoda</taxon>
        <taxon>Insecta</taxon>
        <taxon>Pterygota</taxon>
        <taxon>Neoptera</taxon>
        <taxon>Polyneoptera</taxon>
        <taxon>Phasmatodea</taxon>
        <taxon>Verophasmatodea</taxon>
        <taxon>Anareolatae</taxon>
        <taxon>Phasmatidae</taxon>
        <taxon>Eurycanthinae</taxon>
        <taxon>Dryococelus</taxon>
    </lineage>
</organism>
<evidence type="ECO:0000313" key="1">
    <source>
        <dbReference type="EMBL" id="KAJ8884771.1"/>
    </source>
</evidence>
<name>A0ABQ9HKB7_9NEOP</name>
<comment type="caution">
    <text evidence="1">The sequence shown here is derived from an EMBL/GenBank/DDBJ whole genome shotgun (WGS) entry which is preliminary data.</text>
</comment>